<dbReference type="GO" id="GO:0006695">
    <property type="term" value="P:cholesterol biosynthetic process"/>
    <property type="evidence" value="ECO:0007669"/>
    <property type="project" value="TreeGrafter"/>
</dbReference>
<accession>E2AHU8</accession>
<dbReference type="AlphaFoldDB" id="E2AHU8"/>
<name>E2AHU8_CAMFO</name>
<dbReference type="Proteomes" id="UP000000311">
    <property type="component" value="Unassembled WGS sequence"/>
</dbReference>
<dbReference type="GO" id="GO:0005524">
    <property type="term" value="F:ATP binding"/>
    <property type="evidence" value="ECO:0007669"/>
    <property type="project" value="InterPro"/>
</dbReference>
<evidence type="ECO:0000256" key="4">
    <source>
        <dbReference type="ARBA" id="ARBA00022842"/>
    </source>
</evidence>
<dbReference type="EMBL" id="GL439592">
    <property type="protein sequence ID" value="EFN66985.1"/>
    <property type="molecule type" value="Genomic_DNA"/>
</dbReference>
<dbReference type="PANTHER" id="PTHR43290">
    <property type="entry name" value="MEVALONATE KINASE"/>
    <property type="match status" value="1"/>
</dbReference>
<evidence type="ECO:0000256" key="3">
    <source>
        <dbReference type="ARBA" id="ARBA00022777"/>
    </source>
</evidence>
<gene>
    <name evidence="6" type="ORF">EAG_15616</name>
</gene>
<dbReference type="OrthoDB" id="7552381at2759"/>
<feature type="compositionally biased region" description="Low complexity" evidence="5">
    <location>
        <begin position="380"/>
        <end position="398"/>
    </location>
</feature>
<dbReference type="InterPro" id="IPR014721">
    <property type="entry name" value="Ribsml_uS5_D2-typ_fold_subgr"/>
</dbReference>
<dbReference type="GO" id="GO:0019287">
    <property type="term" value="P:isopentenyl diphosphate biosynthetic process, mevalonate pathway"/>
    <property type="evidence" value="ECO:0007669"/>
    <property type="project" value="TreeGrafter"/>
</dbReference>
<feature type="region of interest" description="Disordered" evidence="5">
    <location>
        <begin position="349"/>
        <end position="426"/>
    </location>
</feature>
<evidence type="ECO:0000256" key="1">
    <source>
        <dbReference type="ARBA" id="ARBA00022490"/>
    </source>
</evidence>
<organism evidence="7">
    <name type="scientific">Camponotus floridanus</name>
    <name type="common">Florida carpenter ant</name>
    <dbReference type="NCBI Taxonomy" id="104421"/>
    <lineage>
        <taxon>Eukaryota</taxon>
        <taxon>Metazoa</taxon>
        <taxon>Ecdysozoa</taxon>
        <taxon>Arthropoda</taxon>
        <taxon>Hexapoda</taxon>
        <taxon>Insecta</taxon>
        <taxon>Pterygota</taxon>
        <taxon>Neoptera</taxon>
        <taxon>Endopterygota</taxon>
        <taxon>Hymenoptera</taxon>
        <taxon>Apocrita</taxon>
        <taxon>Aculeata</taxon>
        <taxon>Formicoidea</taxon>
        <taxon>Formicidae</taxon>
        <taxon>Formicinae</taxon>
        <taxon>Camponotus</taxon>
    </lineage>
</organism>
<keyword evidence="4" id="KW-0460">Magnesium</keyword>
<keyword evidence="3 6" id="KW-0418">Kinase</keyword>
<dbReference type="SUPFAM" id="SSF55060">
    <property type="entry name" value="GHMP Kinase, C-terminal domain"/>
    <property type="match status" value="1"/>
</dbReference>
<reference evidence="6 7" key="1">
    <citation type="journal article" date="2010" name="Science">
        <title>Genomic comparison of the ants Camponotus floridanus and Harpegnathos saltator.</title>
        <authorList>
            <person name="Bonasio R."/>
            <person name="Zhang G."/>
            <person name="Ye C."/>
            <person name="Mutti N.S."/>
            <person name="Fang X."/>
            <person name="Qin N."/>
            <person name="Donahue G."/>
            <person name="Yang P."/>
            <person name="Li Q."/>
            <person name="Li C."/>
            <person name="Zhang P."/>
            <person name="Huang Z."/>
            <person name="Berger S.L."/>
            <person name="Reinberg D."/>
            <person name="Wang J."/>
            <person name="Liebig J."/>
        </authorList>
    </citation>
    <scope>NUCLEOTIDE SEQUENCE [LARGE SCALE GENOMIC DNA]</scope>
    <source>
        <strain evidence="7">C129</strain>
    </source>
</reference>
<dbReference type="InParanoid" id="E2AHU8"/>
<dbReference type="InterPro" id="IPR006205">
    <property type="entry name" value="Mev_gal_kin"/>
</dbReference>
<dbReference type="InterPro" id="IPR036554">
    <property type="entry name" value="GHMP_kinase_C_sf"/>
</dbReference>
<sequence>MYGKQVVAASLGLRTTLKFRQLPLESGMIKIEFPHVNMSLDIPLQMIVNFTSRENYNIIISNYTQFLEEVGYFITFNGLWSTYEQRFSLQIFFFLLLIIARKEELDIQPFRVHLSTELKMNADLGSSTSFATCLAACFLHWSCLQKGDHNGFTPEELERISAYVMSSEEDIQNYVFKQDHMVCTHGRVIAYQCREPLDAQSEMINTPQMYILLVDANFSQNKRQQIKQLAKRKYKDGIATNVLLDQIDYISKEVVEILRKIRDQKTNTNLQSLCDLQAKLSSNQNLLRQLDLSHSNIDLICTIAESCGFRGKLTGDGARNVIILLPPNYHAENNDKVYNLKSNETQKAVASLEVPDSISSSFPQKEHSKKRKMSPEPHRSSSPQSNSPQFSLNNSNSSTQEKNRPTQEIPGTNSQDDELVEYTDNNNVSVITLKTKYS</sequence>
<dbReference type="InterPro" id="IPR020568">
    <property type="entry name" value="Ribosomal_Su5_D2-typ_SF"/>
</dbReference>
<dbReference type="STRING" id="104421.E2AHU8"/>
<dbReference type="SUPFAM" id="SSF54211">
    <property type="entry name" value="Ribosomal protein S5 domain 2-like"/>
    <property type="match status" value="1"/>
</dbReference>
<keyword evidence="2" id="KW-0808">Transferase</keyword>
<evidence type="ECO:0000256" key="2">
    <source>
        <dbReference type="ARBA" id="ARBA00022679"/>
    </source>
</evidence>
<dbReference type="PANTHER" id="PTHR43290:SF2">
    <property type="entry name" value="MEVALONATE KINASE"/>
    <property type="match status" value="1"/>
</dbReference>
<dbReference type="Gene3D" id="3.30.230.10">
    <property type="match status" value="1"/>
</dbReference>
<protein>
    <submittedName>
        <fullName evidence="6">Mevalonate kinase</fullName>
    </submittedName>
</protein>
<keyword evidence="7" id="KW-1185">Reference proteome</keyword>
<evidence type="ECO:0000313" key="7">
    <source>
        <dbReference type="Proteomes" id="UP000000311"/>
    </source>
</evidence>
<proteinExistence type="predicted"/>
<evidence type="ECO:0000313" key="6">
    <source>
        <dbReference type="EMBL" id="EFN66985.1"/>
    </source>
</evidence>
<keyword evidence="1" id="KW-0963">Cytoplasm</keyword>
<evidence type="ECO:0000256" key="5">
    <source>
        <dbReference type="SAM" id="MobiDB-lite"/>
    </source>
</evidence>
<dbReference type="GO" id="GO:0004496">
    <property type="term" value="F:mevalonate kinase activity"/>
    <property type="evidence" value="ECO:0007669"/>
    <property type="project" value="InterPro"/>
</dbReference>
<dbReference type="Gene3D" id="3.30.70.890">
    <property type="entry name" value="GHMP kinase, C-terminal domain"/>
    <property type="match status" value="1"/>
</dbReference>
<dbReference type="GO" id="GO:0005829">
    <property type="term" value="C:cytosol"/>
    <property type="evidence" value="ECO:0007669"/>
    <property type="project" value="TreeGrafter"/>
</dbReference>